<gene>
    <name evidence="2" type="ordered locus">FraEuI1c_0500</name>
</gene>
<dbReference type="STRING" id="298654.FraEuI1c_0500"/>
<sequence length="349" mass="36342">MSKRPNPTRADLLALLGAQPETSVAAICRSYLSRRRELLASDPDHRRPEVARLDDAFTRLRAATDLESRLDDYPCAEVKIGVEDTTVVVRSAPAGTASGEFPFPGVERVHVLTAFNPRSRRLRPHENANRQRALAGRVATTGLPSWPAVGGGRQAQTSIAVAGLTRARARALGAEFEQDAVVEWTPTALSVVPCDELVAPREFGWRSSRLTKPLPNPAAAARRAEAARAAHAVHAATDTQAADTDRLPATDEARAAADGSGPVSEAHEILVADAVRALAAEESETAAIARARELTAATPTEDSGATPNGTTAGGPTAGGPPAPRKADPAAGGATPDPHDLPASHGGNGE</sequence>
<dbReference type="AlphaFoldDB" id="E3JA21"/>
<dbReference type="InterPro" id="IPR021710">
    <property type="entry name" value="DUF3293"/>
</dbReference>
<protein>
    <recommendedName>
        <fullName evidence="4">DUF3293 domain-containing protein</fullName>
    </recommendedName>
</protein>
<organism evidence="2 3">
    <name type="scientific">Pseudofrankia inefficax (strain DSM 45817 / CECT 9037 / DDB 130130 / EuI1c)</name>
    <name type="common">Frankia inefficax</name>
    <dbReference type="NCBI Taxonomy" id="298654"/>
    <lineage>
        <taxon>Bacteria</taxon>
        <taxon>Bacillati</taxon>
        <taxon>Actinomycetota</taxon>
        <taxon>Actinomycetes</taxon>
        <taxon>Frankiales</taxon>
        <taxon>Frankiaceae</taxon>
        <taxon>Pseudofrankia</taxon>
    </lineage>
</organism>
<evidence type="ECO:0000313" key="2">
    <source>
        <dbReference type="EMBL" id="ADP78583.1"/>
    </source>
</evidence>
<evidence type="ECO:0008006" key="4">
    <source>
        <dbReference type="Google" id="ProtNLM"/>
    </source>
</evidence>
<feature type="compositionally biased region" description="Low complexity" evidence="1">
    <location>
        <begin position="293"/>
        <end position="310"/>
    </location>
</feature>
<dbReference type="HOGENOM" id="CLU_793994_0_0_11"/>
<feature type="compositionally biased region" description="Low complexity" evidence="1">
    <location>
        <begin position="231"/>
        <end position="242"/>
    </location>
</feature>
<feature type="compositionally biased region" description="Basic and acidic residues" evidence="1">
    <location>
        <begin position="243"/>
        <end position="255"/>
    </location>
</feature>
<dbReference type="EMBL" id="CP002299">
    <property type="protein sequence ID" value="ADP78583.1"/>
    <property type="molecule type" value="Genomic_DNA"/>
</dbReference>
<dbReference type="Pfam" id="PF11697">
    <property type="entry name" value="DUF3293"/>
    <property type="match status" value="1"/>
</dbReference>
<dbReference type="KEGG" id="fri:FraEuI1c_0500"/>
<reference evidence="2 3" key="1">
    <citation type="submission" date="2010-10" db="EMBL/GenBank/DDBJ databases">
        <title>Complete sequence of Frankia sp. EuI1c.</title>
        <authorList>
            <consortium name="US DOE Joint Genome Institute"/>
            <person name="Lucas S."/>
            <person name="Copeland A."/>
            <person name="Lapidus A."/>
            <person name="Cheng J.-F."/>
            <person name="Bruce D."/>
            <person name="Goodwin L."/>
            <person name="Pitluck S."/>
            <person name="Chertkov O."/>
            <person name="Detter J.C."/>
            <person name="Han C."/>
            <person name="Tapia R."/>
            <person name="Land M."/>
            <person name="Hauser L."/>
            <person name="Jeffries C."/>
            <person name="Kyrpides N."/>
            <person name="Ivanova N."/>
            <person name="Mikhailova N."/>
            <person name="Beauchemin N."/>
            <person name="Sen A."/>
            <person name="Sur S.A."/>
            <person name="Gtari M."/>
            <person name="Wall L."/>
            <person name="Tisa L."/>
            <person name="Woyke T."/>
        </authorList>
    </citation>
    <scope>NUCLEOTIDE SEQUENCE [LARGE SCALE GENOMIC DNA]</scope>
    <source>
        <strain evidence="3">DSM 45817 / CECT 9037 / EuI1c</strain>
    </source>
</reference>
<dbReference type="RefSeq" id="WP_013421705.1">
    <property type="nucleotide sequence ID" value="NC_014666.1"/>
</dbReference>
<dbReference type="Proteomes" id="UP000002484">
    <property type="component" value="Chromosome"/>
</dbReference>
<feature type="region of interest" description="Disordered" evidence="1">
    <location>
        <begin position="293"/>
        <end position="349"/>
    </location>
</feature>
<dbReference type="InParanoid" id="E3JA21"/>
<evidence type="ECO:0000313" key="3">
    <source>
        <dbReference type="Proteomes" id="UP000002484"/>
    </source>
</evidence>
<proteinExistence type="predicted"/>
<name>E3JA21_PSEI1</name>
<accession>E3JA21</accession>
<evidence type="ECO:0000256" key="1">
    <source>
        <dbReference type="SAM" id="MobiDB-lite"/>
    </source>
</evidence>
<feature type="region of interest" description="Disordered" evidence="1">
    <location>
        <begin position="231"/>
        <end position="263"/>
    </location>
</feature>
<dbReference type="eggNOG" id="ENOG5030Q0V">
    <property type="taxonomic scope" value="Bacteria"/>
</dbReference>
<keyword evidence="3" id="KW-1185">Reference proteome</keyword>